<dbReference type="InterPro" id="IPR000014">
    <property type="entry name" value="PAS"/>
</dbReference>
<dbReference type="PROSITE" id="PS50112">
    <property type="entry name" value="PAS"/>
    <property type="match status" value="4"/>
</dbReference>
<accession>A0ABP8LXC1</accession>
<dbReference type="InterPro" id="IPR036890">
    <property type="entry name" value="HATPase_C_sf"/>
</dbReference>
<dbReference type="Gene3D" id="3.30.565.10">
    <property type="entry name" value="Histidine kinase-like ATPase, C-terminal domain"/>
    <property type="match status" value="1"/>
</dbReference>
<organism evidence="11 12">
    <name type="scientific">Pontibacter saemangeumensis</name>
    <dbReference type="NCBI Taxonomy" id="1084525"/>
    <lineage>
        <taxon>Bacteria</taxon>
        <taxon>Pseudomonadati</taxon>
        <taxon>Bacteroidota</taxon>
        <taxon>Cytophagia</taxon>
        <taxon>Cytophagales</taxon>
        <taxon>Hymenobacteraceae</taxon>
        <taxon>Pontibacter</taxon>
    </lineage>
</organism>
<feature type="transmembrane region" description="Helical" evidence="7">
    <location>
        <begin position="201"/>
        <end position="222"/>
    </location>
</feature>
<feature type="domain" description="PAS" evidence="9">
    <location>
        <begin position="249"/>
        <end position="320"/>
    </location>
</feature>
<dbReference type="InterPro" id="IPR001610">
    <property type="entry name" value="PAC"/>
</dbReference>
<evidence type="ECO:0000259" key="9">
    <source>
        <dbReference type="PROSITE" id="PS50112"/>
    </source>
</evidence>
<keyword evidence="4" id="KW-0808">Transferase</keyword>
<protein>
    <recommendedName>
        <fullName evidence="2">histidine kinase</fullName>
        <ecNumber evidence="2">2.7.13.3</ecNumber>
    </recommendedName>
</protein>
<gene>
    <name evidence="11" type="ORF">GCM10023188_33070</name>
</gene>
<dbReference type="InterPro" id="IPR052162">
    <property type="entry name" value="Sensor_kinase/Photoreceptor"/>
</dbReference>
<dbReference type="SUPFAM" id="SSF55785">
    <property type="entry name" value="PYP-like sensor domain (PAS domain)"/>
    <property type="match status" value="5"/>
</dbReference>
<comment type="catalytic activity">
    <reaction evidence="1">
        <text>ATP + protein L-histidine = ADP + protein N-phospho-L-histidine.</text>
        <dbReference type="EC" id="2.7.13.3"/>
    </reaction>
</comment>
<reference evidence="12" key="1">
    <citation type="journal article" date="2019" name="Int. J. Syst. Evol. Microbiol.">
        <title>The Global Catalogue of Microorganisms (GCM) 10K type strain sequencing project: providing services to taxonomists for standard genome sequencing and annotation.</title>
        <authorList>
            <consortium name="The Broad Institute Genomics Platform"/>
            <consortium name="The Broad Institute Genome Sequencing Center for Infectious Disease"/>
            <person name="Wu L."/>
            <person name="Ma J."/>
        </authorList>
    </citation>
    <scope>NUCLEOTIDE SEQUENCE [LARGE SCALE GENOMIC DNA]</scope>
    <source>
        <strain evidence="12">JCM 17926</strain>
    </source>
</reference>
<feature type="domain" description="Histidine kinase" evidence="8">
    <location>
        <begin position="902"/>
        <end position="1114"/>
    </location>
</feature>
<evidence type="ECO:0000256" key="4">
    <source>
        <dbReference type="ARBA" id="ARBA00022679"/>
    </source>
</evidence>
<keyword evidence="3" id="KW-0597">Phosphoprotein</keyword>
<dbReference type="SMART" id="SM00091">
    <property type="entry name" value="PAS"/>
    <property type="match status" value="5"/>
</dbReference>
<keyword evidence="7" id="KW-0472">Membrane</keyword>
<dbReference type="Pfam" id="PF02518">
    <property type="entry name" value="HATPase_c"/>
    <property type="match status" value="1"/>
</dbReference>
<dbReference type="Gene3D" id="2.10.70.100">
    <property type="match status" value="1"/>
</dbReference>
<dbReference type="SUPFAM" id="SSF55874">
    <property type="entry name" value="ATPase domain of HSP90 chaperone/DNA topoisomerase II/histidine kinase"/>
    <property type="match status" value="1"/>
</dbReference>
<evidence type="ECO:0000256" key="5">
    <source>
        <dbReference type="ARBA" id="ARBA00022777"/>
    </source>
</evidence>
<dbReference type="InterPro" id="IPR005467">
    <property type="entry name" value="His_kinase_dom"/>
</dbReference>
<dbReference type="PANTHER" id="PTHR43304:SF1">
    <property type="entry name" value="PAC DOMAIN-CONTAINING PROTEIN"/>
    <property type="match status" value="1"/>
</dbReference>
<dbReference type="InterPro" id="IPR004358">
    <property type="entry name" value="Sig_transdc_His_kin-like_C"/>
</dbReference>
<dbReference type="PROSITE" id="PS50113">
    <property type="entry name" value="PAC"/>
    <property type="match status" value="3"/>
</dbReference>
<feature type="transmembrane region" description="Helical" evidence="7">
    <location>
        <begin position="20"/>
        <end position="40"/>
    </location>
</feature>
<dbReference type="Pfam" id="PF13426">
    <property type="entry name" value="PAS_9"/>
    <property type="match status" value="1"/>
</dbReference>
<dbReference type="Pfam" id="PF08447">
    <property type="entry name" value="PAS_3"/>
    <property type="match status" value="2"/>
</dbReference>
<dbReference type="Gene3D" id="1.10.287.130">
    <property type="match status" value="1"/>
</dbReference>
<feature type="coiled-coil region" evidence="6">
    <location>
        <begin position="232"/>
        <end position="259"/>
    </location>
</feature>
<feature type="domain" description="PAC" evidence="10">
    <location>
        <begin position="832"/>
        <end position="884"/>
    </location>
</feature>
<dbReference type="InterPro" id="IPR036097">
    <property type="entry name" value="HisK_dim/P_sf"/>
</dbReference>
<evidence type="ECO:0000256" key="2">
    <source>
        <dbReference type="ARBA" id="ARBA00012438"/>
    </source>
</evidence>
<evidence type="ECO:0000256" key="7">
    <source>
        <dbReference type="SAM" id="Phobius"/>
    </source>
</evidence>
<sequence>MQPYTSDKSHNSTSERTIRYIGFSFAGLAFVLLLVCVNSFRIARQVQKNYESEVLKALNQLKLVNTLHHNEDLVHNLLMSHIATPDPSRRSSLRAGVKQGHEENTVAARALSRIIQDTPKKELLQIIKERAAYYSVADSLMRLSDQNRTAEAVAFSEAYLEPGHQRHEQYLNKLSKQVQAKADSRLHAAITGISSSIDNHVYLLFLAMASAFGAVFIISKAFKSMREENAHLNVEMQERNLLELELSEQRREYKMLFNRNPVPMWVYDRDTFRFLEVNRAAEQEYGYTEEEFLQMTLFDIRPEEERERLLANLQAVNRDADAHSEGFVHKRKDGTLFRVEVRSHTLPRKHGIHPRLVVAVNVQEREHALEQLRKNEKLLREVSSSVPGAVFQYQMERDGSFCFPYISEGVQELCAVTPEEVYRDPLLLYRNLHPNDLAEVQRSTLETYQNLTPWEQELRVWQPEKKKYQWVRGHSLPSSKGNGTVLWNGTFIDITKQKEAQEELTRNQAKLKALLDSSLQAIFLLDENLNVLSFNKEAAADVHRYLLKELKAGQSMVDFVTHSQVPSIIANHARAMRGETVMYEAGQGDYWHEITYQPVISPEQTILGVALNIRNISEQKKSFETIKRNELQLARAQQLAKLGSWEYHVKQDTMIWSTGTYSIYGLQKGKFVPSLHNMLARVHPEDRRRVQKVYGNAIERKSMLHVEHRIMLPDGTAANVMEVAEVICDDSGEVIKLNGTVQDITERKKAEQEITEAKNLLQTTIENIPEVIFTANPDLTIIYISPQCEQITGYPEAAFLGDAATWLQSIHSDDKKPMMQQVLPAVLAGRPQEYEMRLLDSQGRLRWLLLRLSPGLDSTGNVTRIYGSASDMTAYKEAEARQQELSQQLLKQNQNLQQFAYIVSHNLRAPIANMLGLTSIYNQNEIGSPLNRKVIDNLIKSAQLLDATIRDLNDLLTIRSQIGNVYENVYFDCLLQDVLELLELENNTREAVITHDFTSAPAVRIVRSYAQSILLNLLSNAVKYKSPDRKLAISITTFRLNGYICLRVQDNGLGIDLEKQQENIFGLYKRFHKGIEGKGIGLHLVKTQVEMLEGKVEVESEPQKGTTFNVFFKS</sequence>
<evidence type="ECO:0000256" key="6">
    <source>
        <dbReference type="SAM" id="Coils"/>
    </source>
</evidence>
<dbReference type="InterPro" id="IPR000700">
    <property type="entry name" value="PAS-assoc_C"/>
</dbReference>
<dbReference type="PANTHER" id="PTHR43304">
    <property type="entry name" value="PHYTOCHROME-LIKE PROTEIN CPH1"/>
    <property type="match status" value="1"/>
</dbReference>
<dbReference type="Pfam" id="PF12729">
    <property type="entry name" value="4HB_MCP_1"/>
    <property type="match status" value="1"/>
</dbReference>
<feature type="domain" description="PAS" evidence="9">
    <location>
        <begin position="757"/>
        <end position="830"/>
    </location>
</feature>
<dbReference type="EMBL" id="BAABHC010000016">
    <property type="protein sequence ID" value="GAA4438110.1"/>
    <property type="molecule type" value="Genomic_DNA"/>
</dbReference>
<evidence type="ECO:0000256" key="1">
    <source>
        <dbReference type="ARBA" id="ARBA00000085"/>
    </source>
</evidence>
<keyword evidence="7" id="KW-0812">Transmembrane</keyword>
<keyword evidence="6" id="KW-0175">Coiled coil</keyword>
<dbReference type="InterPro" id="IPR035965">
    <property type="entry name" value="PAS-like_dom_sf"/>
</dbReference>
<evidence type="ECO:0000259" key="10">
    <source>
        <dbReference type="PROSITE" id="PS50113"/>
    </source>
</evidence>
<keyword evidence="12" id="KW-1185">Reference proteome</keyword>
<dbReference type="Proteomes" id="UP001500552">
    <property type="component" value="Unassembled WGS sequence"/>
</dbReference>
<evidence type="ECO:0000259" key="8">
    <source>
        <dbReference type="PROSITE" id="PS50109"/>
    </source>
</evidence>
<dbReference type="CDD" id="cd00130">
    <property type="entry name" value="PAS"/>
    <property type="match status" value="4"/>
</dbReference>
<proteinExistence type="predicted"/>
<evidence type="ECO:0000256" key="3">
    <source>
        <dbReference type="ARBA" id="ARBA00022553"/>
    </source>
</evidence>
<feature type="domain" description="PAS" evidence="9">
    <location>
        <begin position="656"/>
        <end position="701"/>
    </location>
</feature>
<keyword evidence="5" id="KW-0418">Kinase</keyword>
<dbReference type="InterPro" id="IPR013655">
    <property type="entry name" value="PAS_fold_3"/>
</dbReference>
<dbReference type="SMART" id="SM00387">
    <property type="entry name" value="HATPase_c"/>
    <property type="match status" value="1"/>
</dbReference>
<dbReference type="InterPro" id="IPR003661">
    <property type="entry name" value="HisK_dim/P_dom"/>
</dbReference>
<dbReference type="InterPro" id="IPR003594">
    <property type="entry name" value="HATPase_dom"/>
</dbReference>
<comment type="caution">
    <text evidence="11">The sequence shown here is derived from an EMBL/GenBank/DDBJ whole genome shotgun (WGS) entry which is preliminary data.</text>
</comment>
<dbReference type="SUPFAM" id="SSF47384">
    <property type="entry name" value="Homodimeric domain of signal transducing histidine kinase"/>
    <property type="match status" value="1"/>
</dbReference>
<dbReference type="CDD" id="cd00082">
    <property type="entry name" value="HisKA"/>
    <property type="match status" value="1"/>
</dbReference>
<feature type="domain" description="PAC" evidence="10">
    <location>
        <begin position="454"/>
        <end position="506"/>
    </location>
</feature>
<name>A0ABP8LXC1_9BACT</name>
<dbReference type="RefSeq" id="WP_345160637.1">
    <property type="nucleotide sequence ID" value="NZ_BAABHC010000016.1"/>
</dbReference>
<dbReference type="InterPro" id="IPR024478">
    <property type="entry name" value="HlyB_4HB_MCP"/>
</dbReference>
<keyword evidence="7" id="KW-1133">Transmembrane helix</keyword>
<feature type="domain" description="PAS" evidence="9">
    <location>
        <begin position="375"/>
        <end position="451"/>
    </location>
</feature>
<dbReference type="PRINTS" id="PR00344">
    <property type="entry name" value="BCTRLSENSOR"/>
</dbReference>
<dbReference type="Pfam" id="PF13596">
    <property type="entry name" value="PAS_10"/>
    <property type="match status" value="1"/>
</dbReference>
<dbReference type="NCBIfam" id="TIGR00229">
    <property type="entry name" value="sensory_box"/>
    <property type="match status" value="3"/>
</dbReference>
<dbReference type="SMART" id="SM00388">
    <property type="entry name" value="HisKA"/>
    <property type="match status" value="1"/>
</dbReference>
<evidence type="ECO:0000313" key="12">
    <source>
        <dbReference type="Proteomes" id="UP001500552"/>
    </source>
</evidence>
<dbReference type="EC" id="2.7.13.3" evidence="2"/>
<feature type="domain" description="PAC" evidence="10">
    <location>
        <begin position="704"/>
        <end position="756"/>
    </location>
</feature>
<evidence type="ECO:0000313" key="11">
    <source>
        <dbReference type="EMBL" id="GAA4438110.1"/>
    </source>
</evidence>
<dbReference type="SMART" id="SM00086">
    <property type="entry name" value="PAC"/>
    <property type="match status" value="4"/>
</dbReference>
<dbReference type="PROSITE" id="PS50109">
    <property type="entry name" value="HIS_KIN"/>
    <property type="match status" value="1"/>
</dbReference>
<dbReference type="Gene3D" id="3.30.450.20">
    <property type="entry name" value="PAS domain"/>
    <property type="match status" value="5"/>
</dbReference>